<name>E9HHK7_DAPPU</name>
<evidence type="ECO:0000313" key="2">
    <source>
        <dbReference type="EMBL" id="EFX68797.1"/>
    </source>
</evidence>
<dbReference type="EMBL" id="GL732648">
    <property type="protein sequence ID" value="EFX68797.1"/>
    <property type="molecule type" value="Genomic_DNA"/>
</dbReference>
<evidence type="ECO:0000256" key="1">
    <source>
        <dbReference type="SAM" id="MobiDB-lite"/>
    </source>
</evidence>
<dbReference type="KEGG" id="dpx:DAPPUDRAFT_259650"/>
<evidence type="ECO:0000313" key="3">
    <source>
        <dbReference type="Proteomes" id="UP000000305"/>
    </source>
</evidence>
<feature type="region of interest" description="Disordered" evidence="1">
    <location>
        <begin position="1"/>
        <end position="102"/>
    </location>
</feature>
<dbReference type="InParanoid" id="E9HHK7"/>
<gene>
    <name evidence="2" type="ORF">DAPPUDRAFT_259650</name>
</gene>
<protein>
    <submittedName>
        <fullName evidence="2">Uncharacterized protein</fullName>
    </submittedName>
</protein>
<sequence>MIWRDEFCPELEDATVFPTSPVPSEREEQADGVAQEADNRPATPEAGNNNPATVDEDAELLVPFHGWDQIDSDQPPAVNSLPLDKEVNEEPPPLPQLRIERNRRVTKIPKRLIEEK</sequence>
<accession>E9HHK7</accession>
<dbReference type="HOGENOM" id="CLU_2135971_0_0_1"/>
<organism evidence="2 3">
    <name type="scientific">Daphnia pulex</name>
    <name type="common">Water flea</name>
    <dbReference type="NCBI Taxonomy" id="6669"/>
    <lineage>
        <taxon>Eukaryota</taxon>
        <taxon>Metazoa</taxon>
        <taxon>Ecdysozoa</taxon>
        <taxon>Arthropoda</taxon>
        <taxon>Crustacea</taxon>
        <taxon>Branchiopoda</taxon>
        <taxon>Diplostraca</taxon>
        <taxon>Cladocera</taxon>
        <taxon>Anomopoda</taxon>
        <taxon>Daphniidae</taxon>
        <taxon>Daphnia</taxon>
    </lineage>
</organism>
<reference evidence="2 3" key="1">
    <citation type="journal article" date="2011" name="Science">
        <title>The ecoresponsive genome of Daphnia pulex.</title>
        <authorList>
            <person name="Colbourne J.K."/>
            <person name="Pfrender M.E."/>
            <person name="Gilbert D."/>
            <person name="Thomas W.K."/>
            <person name="Tucker A."/>
            <person name="Oakley T.H."/>
            <person name="Tokishita S."/>
            <person name="Aerts A."/>
            <person name="Arnold G.J."/>
            <person name="Basu M.K."/>
            <person name="Bauer D.J."/>
            <person name="Caceres C.E."/>
            <person name="Carmel L."/>
            <person name="Casola C."/>
            <person name="Choi J.H."/>
            <person name="Detter J.C."/>
            <person name="Dong Q."/>
            <person name="Dusheyko S."/>
            <person name="Eads B.D."/>
            <person name="Frohlich T."/>
            <person name="Geiler-Samerotte K.A."/>
            <person name="Gerlach D."/>
            <person name="Hatcher P."/>
            <person name="Jogdeo S."/>
            <person name="Krijgsveld J."/>
            <person name="Kriventseva E.V."/>
            <person name="Kultz D."/>
            <person name="Laforsch C."/>
            <person name="Lindquist E."/>
            <person name="Lopez J."/>
            <person name="Manak J.R."/>
            <person name="Muller J."/>
            <person name="Pangilinan J."/>
            <person name="Patwardhan R.P."/>
            <person name="Pitluck S."/>
            <person name="Pritham E.J."/>
            <person name="Rechtsteiner A."/>
            <person name="Rho M."/>
            <person name="Rogozin I.B."/>
            <person name="Sakarya O."/>
            <person name="Salamov A."/>
            <person name="Schaack S."/>
            <person name="Shapiro H."/>
            <person name="Shiga Y."/>
            <person name="Skalitzky C."/>
            <person name="Smith Z."/>
            <person name="Souvorov A."/>
            <person name="Sung W."/>
            <person name="Tang Z."/>
            <person name="Tsuchiya D."/>
            <person name="Tu H."/>
            <person name="Vos H."/>
            <person name="Wang M."/>
            <person name="Wolf Y.I."/>
            <person name="Yamagata H."/>
            <person name="Yamada T."/>
            <person name="Ye Y."/>
            <person name="Shaw J.R."/>
            <person name="Andrews J."/>
            <person name="Crease T.J."/>
            <person name="Tang H."/>
            <person name="Lucas S.M."/>
            <person name="Robertson H.M."/>
            <person name="Bork P."/>
            <person name="Koonin E.V."/>
            <person name="Zdobnov E.M."/>
            <person name="Grigoriev I.V."/>
            <person name="Lynch M."/>
            <person name="Boore J.L."/>
        </authorList>
    </citation>
    <scope>NUCLEOTIDE SEQUENCE [LARGE SCALE GENOMIC DNA]</scope>
</reference>
<keyword evidence="3" id="KW-1185">Reference proteome</keyword>
<proteinExistence type="predicted"/>
<dbReference type="Proteomes" id="UP000000305">
    <property type="component" value="Unassembled WGS sequence"/>
</dbReference>
<dbReference type="PhylomeDB" id="E9HHK7"/>
<dbReference type="AlphaFoldDB" id="E9HHK7"/>